<dbReference type="AlphaFoldDB" id="A0A4Z1KPI8"/>
<gene>
    <name evidence="2" type="ORF">BPOR_0228g00100</name>
</gene>
<evidence type="ECO:0000313" key="2">
    <source>
        <dbReference type="EMBL" id="TGO87408.1"/>
    </source>
</evidence>
<feature type="compositionally biased region" description="Polar residues" evidence="1">
    <location>
        <begin position="1"/>
        <end position="35"/>
    </location>
</feature>
<keyword evidence="3" id="KW-1185">Reference proteome</keyword>
<proteinExistence type="predicted"/>
<name>A0A4Z1KPI8_9HELO</name>
<protein>
    <submittedName>
        <fullName evidence="2">Uncharacterized protein</fullName>
    </submittedName>
</protein>
<reference evidence="2 3" key="1">
    <citation type="submission" date="2017-12" db="EMBL/GenBank/DDBJ databases">
        <title>Comparative genomics of Botrytis spp.</title>
        <authorList>
            <person name="Valero-Jimenez C.A."/>
            <person name="Tapia P."/>
            <person name="Veloso J."/>
            <person name="Silva-Moreno E."/>
            <person name="Staats M."/>
            <person name="Valdes J.H."/>
            <person name="Van Kan J.A.L."/>
        </authorList>
    </citation>
    <scope>NUCLEOTIDE SEQUENCE [LARGE SCALE GENOMIC DNA]</scope>
    <source>
        <strain evidence="2 3">MUCL3349</strain>
    </source>
</reference>
<evidence type="ECO:0000256" key="1">
    <source>
        <dbReference type="SAM" id="MobiDB-lite"/>
    </source>
</evidence>
<comment type="caution">
    <text evidence="2">The sequence shown here is derived from an EMBL/GenBank/DDBJ whole genome shotgun (WGS) entry which is preliminary data.</text>
</comment>
<evidence type="ECO:0000313" key="3">
    <source>
        <dbReference type="Proteomes" id="UP000297280"/>
    </source>
</evidence>
<dbReference type="Proteomes" id="UP000297280">
    <property type="component" value="Unassembled WGS sequence"/>
</dbReference>
<organism evidence="2 3">
    <name type="scientific">Botrytis porri</name>
    <dbReference type="NCBI Taxonomy" id="87229"/>
    <lineage>
        <taxon>Eukaryota</taxon>
        <taxon>Fungi</taxon>
        <taxon>Dikarya</taxon>
        <taxon>Ascomycota</taxon>
        <taxon>Pezizomycotina</taxon>
        <taxon>Leotiomycetes</taxon>
        <taxon>Helotiales</taxon>
        <taxon>Sclerotiniaceae</taxon>
        <taxon>Botrytis</taxon>
    </lineage>
</organism>
<dbReference type="EMBL" id="PQXO01000228">
    <property type="protein sequence ID" value="TGO87408.1"/>
    <property type="molecule type" value="Genomic_DNA"/>
</dbReference>
<sequence length="149" mass="16476">MPPNSFCDTNQTARQNKSSETQDFTMSSNSEQPSLKTAMTTSSQTTITRQPVVVVLVAPVVVVKVASSKQKSSNLSAPLNGIPSLVRAIARWHGEESQTQSLPNLFHIRDPEWFQSLSRKPGLISLEMTTRHSQLGFALFNKGLDRYTV</sequence>
<accession>A0A4Z1KPI8</accession>
<feature type="region of interest" description="Disordered" evidence="1">
    <location>
        <begin position="1"/>
        <end position="36"/>
    </location>
</feature>